<protein>
    <submittedName>
        <fullName evidence="1">Uncharacterized protein</fullName>
    </submittedName>
</protein>
<gene>
    <name evidence="1" type="ORF">CER18_00680</name>
</gene>
<dbReference type="EMBL" id="NJGE01000001">
    <property type="protein sequence ID" value="PIT70263.1"/>
    <property type="molecule type" value="Genomic_DNA"/>
</dbReference>
<reference evidence="1 2" key="1">
    <citation type="submission" date="2017-06" db="EMBL/GenBank/DDBJ databases">
        <title>Draft genome of Bartonella tribocorum strain L103, isolated from a rodent in Laos.</title>
        <authorList>
            <person name="Hadjadj L."/>
            <person name="Jiyipong T."/>
            <person name="Morand S."/>
            <person name="Diene S.M."/>
            <person name="Rolain J.-M."/>
        </authorList>
    </citation>
    <scope>NUCLEOTIDE SEQUENCE [LARGE SCALE GENOMIC DNA]</scope>
    <source>
        <strain evidence="1 2">L103</strain>
    </source>
</reference>
<sequence length="59" mass="6818">MIGNQGKASRIWTVFKSDSSENLHFLRCGKEFKGLLRKSKAAEFTYTTYLKTVKELFIV</sequence>
<evidence type="ECO:0000313" key="2">
    <source>
        <dbReference type="Proteomes" id="UP000229839"/>
    </source>
</evidence>
<organism evidence="1 2">
    <name type="scientific">Bartonella tribocorum</name>
    <dbReference type="NCBI Taxonomy" id="85701"/>
    <lineage>
        <taxon>Bacteria</taxon>
        <taxon>Pseudomonadati</taxon>
        <taxon>Pseudomonadota</taxon>
        <taxon>Alphaproteobacteria</taxon>
        <taxon>Hyphomicrobiales</taxon>
        <taxon>Bartonellaceae</taxon>
        <taxon>Bartonella</taxon>
    </lineage>
</organism>
<accession>A0A2M6UVN9</accession>
<dbReference type="Proteomes" id="UP000229839">
    <property type="component" value="Unassembled WGS sequence"/>
</dbReference>
<evidence type="ECO:0000313" key="1">
    <source>
        <dbReference type="EMBL" id="PIT70263.1"/>
    </source>
</evidence>
<dbReference type="AlphaFoldDB" id="A0A2M6UVN9"/>
<proteinExistence type="predicted"/>
<comment type="caution">
    <text evidence="1">The sequence shown here is derived from an EMBL/GenBank/DDBJ whole genome shotgun (WGS) entry which is preliminary data.</text>
</comment>
<name>A0A2M6UVN9_9HYPH</name>